<dbReference type="Pfam" id="PF02653">
    <property type="entry name" value="BPD_transp_2"/>
    <property type="match status" value="1"/>
</dbReference>
<dbReference type="AlphaFoldDB" id="A0A6N7VQW0"/>
<dbReference type="GO" id="GO:0022857">
    <property type="term" value="F:transmembrane transporter activity"/>
    <property type="evidence" value="ECO:0007669"/>
    <property type="project" value="InterPro"/>
</dbReference>
<reference evidence="9 10" key="1">
    <citation type="submission" date="2019-08" db="EMBL/GenBank/DDBJ databases">
        <title>In-depth cultivation of the pig gut microbiome towards novel bacterial diversity and tailored functional studies.</title>
        <authorList>
            <person name="Wylensek D."/>
            <person name="Hitch T.C.A."/>
            <person name="Clavel T."/>
        </authorList>
    </citation>
    <scope>NUCLEOTIDE SEQUENCE [LARGE SCALE GENOMIC DNA]</scope>
    <source>
        <strain evidence="9 10">WB03_NA08</strain>
    </source>
</reference>
<comment type="caution">
    <text evidence="9">The sequence shown here is derived from an EMBL/GenBank/DDBJ whole genome shotgun (WGS) entry which is preliminary data.</text>
</comment>
<gene>
    <name evidence="9" type="ORF">FYJ24_04950</name>
</gene>
<feature type="transmembrane region" description="Helical" evidence="8">
    <location>
        <begin position="220"/>
        <end position="243"/>
    </location>
</feature>
<evidence type="ECO:0000256" key="5">
    <source>
        <dbReference type="ARBA" id="ARBA00022692"/>
    </source>
</evidence>
<keyword evidence="6 8" id="KW-1133">Transmembrane helix</keyword>
<dbReference type="GO" id="GO:0005886">
    <property type="term" value="C:plasma membrane"/>
    <property type="evidence" value="ECO:0007669"/>
    <property type="project" value="UniProtKB-SubCell"/>
</dbReference>
<dbReference type="Proteomes" id="UP000470875">
    <property type="component" value="Unassembled WGS sequence"/>
</dbReference>
<protein>
    <submittedName>
        <fullName evidence="9">ABC transporter permease</fullName>
    </submittedName>
</protein>
<dbReference type="RefSeq" id="WP_154544195.1">
    <property type="nucleotide sequence ID" value="NZ_VULO01000005.1"/>
</dbReference>
<feature type="transmembrane region" description="Helical" evidence="8">
    <location>
        <begin position="249"/>
        <end position="270"/>
    </location>
</feature>
<dbReference type="InterPro" id="IPR001851">
    <property type="entry name" value="ABC_transp_permease"/>
</dbReference>
<organism evidence="9 10">
    <name type="scientific">Scrofimicrobium canadense</name>
    <dbReference type="NCBI Taxonomy" id="2652290"/>
    <lineage>
        <taxon>Bacteria</taxon>
        <taxon>Bacillati</taxon>
        <taxon>Actinomycetota</taxon>
        <taxon>Actinomycetes</taxon>
        <taxon>Actinomycetales</taxon>
        <taxon>Actinomycetaceae</taxon>
        <taxon>Scrofimicrobium</taxon>
    </lineage>
</organism>
<evidence type="ECO:0000313" key="9">
    <source>
        <dbReference type="EMBL" id="MSS84124.1"/>
    </source>
</evidence>
<feature type="transmembrane region" description="Helical" evidence="8">
    <location>
        <begin position="20"/>
        <end position="42"/>
    </location>
</feature>
<feature type="transmembrane region" description="Helical" evidence="8">
    <location>
        <begin position="54"/>
        <end position="78"/>
    </location>
</feature>
<proteinExistence type="predicted"/>
<keyword evidence="2" id="KW-0813">Transport</keyword>
<keyword evidence="3" id="KW-1003">Cell membrane</keyword>
<dbReference type="EMBL" id="VULO01000005">
    <property type="protein sequence ID" value="MSS84124.1"/>
    <property type="molecule type" value="Genomic_DNA"/>
</dbReference>
<keyword evidence="7 8" id="KW-0472">Membrane</keyword>
<keyword evidence="4" id="KW-0997">Cell inner membrane</keyword>
<feature type="transmembrane region" description="Helical" evidence="8">
    <location>
        <begin position="104"/>
        <end position="126"/>
    </location>
</feature>
<evidence type="ECO:0000313" key="10">
    <source>
        <dbReference type="Proteomes" id="UP000470875"/>
    </source>
</evidence>
<feature type="transmembrane region" description="Helical" evidence="8">
    <location>
        <begin position="172"/>
        <end position="191"/>
    </location>
</feature>
<accession>A0A6N7VQW0</accession>
<keyword evidence="10" id="KW-1185">Reference proteome</keyword>
<evidence type="ECO:0000256" key="7">
    <source>
        <dbReference type="ARBA" id="ARBA00023136"/>
    </source>
</evidence>
<dbReference type="PANTHER" id="PTHR32196">
    <property type="entry name" value="ABC TRANSPORTER PERMEASE PROTEIN YPHD-RELATED-RELATED"/>
    <property type="match status" value="1"/>
</dbReference>
<evidence type="ECO:0000256" key="8">
    <source>
        <dbReference type="SAM" id="Phobius"/>
    </source>
</evidence>
<evidence type="ECO:0000256" key="6">
    <source>
        <dbReference type="ARBA" id="ARBA00022989"/>
    </source>
</evidence>
<feature type="transmembrane region" description="Helical" evidence="8">
    <location>
        <begin position="277"/>
        <end position="296"/>
    </location>
</feature>
<sequence length="327" mass="33366">MDKKTSPALVGGRPWQSYFTFHLSGAITAILLVVAVVINAAVQPTFFTLYSFTSNFATFVPLVFAALAQAVIVIGGGLDLSIGAQIALVSVVALKVMDGQDSKIVLGLVAAILTGALCGAVNGFVVSVIRLQPLIATFATASVFSGLALVVLPSPGGAVPPAMVAGYRMVAGPIPVPVIVVVLGALMWWVLSRTRFVRHLYAVGGNREAAYASLVPVTRVTFSSFVAGSIFASIAAFAVLANTGSGDPLIGASMAMDSIAAVVLGGIALSGGRGNPLGAIAGALILAISTNILAFMRVPTTYRALASGLIIIVALALSVLTTREKKQ</sequence>
<evidence type="ECO:0000256" key="1">
    <source>
        <dbReference type="ARBA" id="ARBA00004651"/>
    </source>
</evidence>
<keyword evidence="5 8" id="KW-0812">Transmembrane</keyword>
<evidence type="ECO:0000256" key="4">
    <source>
        <dbReference type="ARBA" id="ARBA00022519"/>
    </source>
</evidence>
<comment type="subcellular location">
    <subcellularLocation>
        <location evidence="1">Cell membrane</location>
        <topology evidence="1">Multi-pass membrane protein</topology>
    </subcellularLocation>
</comment>
<dbReference type="PANTHER" id="PTHR32196:SF21">
    <property type="entry name" value="ABC TRANSPORTER PERMEASE PROTEIN YPHD-RELATED"/>
    <property type="match status" value="1"/>
</dbReference>
<dbReference type="CDD" id="cd06579">
    <property type="entry name" value="TM_PBP1_transp_AraH_like"/>
    <property type="match status" value="1"/>
</dbReference>
<feature type="transmembrane region" description="Helical" evidence="8">
    <location>
        <begin position="133"/>
        <end position="152"/>
    </location>
</feature>
<name>A0A6N7VQW0_9ACTO</name>
<evidence type="ECO:0000256" key="2">
    <source>
        <dbReference type="ARBA" id="ARBA00022448"/>
    </source>
</evidence>
<evidence type="ECO:0000256" key="3">
    <source>
        <dbReference type="ARBA" id="ARBA00022475"/>
    </source>
</evidence>
<feature type="transmembrane region" description="Helical" evidence="8">
    <location>
        <begin position="302"/>
        <end position="321"/>
    </location>
</feature>